<gene>
    <name evidence="2" type="ORF">TRUGW13939_05802</name>
</gene>
<dbReference type="PANTHER" id="PTHR45033:SF2">
    <property type="entry name" value="ZINC-TYPE ALCOHOL DEHYDROGENASE-LIKE PROTEIN C1773.06C"/>
    <property type="match status" value="1"/>
</dbReference>
<dbReference type="GO" id="GO:0016491">
    <property type="term" value="F:oxidoreductase activity"/>
    <property type="evidence" value="ECO:0007669"/>
    <property type="project" value="InterPro"/>
</dbReference>
<keyword evidence="3" id="KW-1185">Reference proteome</keyword>
<dbReference type="InterPro" id="IPR013149">
    <property type="entry name" value="ADH-like_C"/>
</dbReference>
<dbReference type="InterPro" id="IPR036291">
    <property type="entry name" value="NAD(P)-bd_dom_sf"/>
</dbReference>
<dbReference type="InterPro" id="IPR011032">
    <property type="entry name" value="GroES-like_sf"/>
</dbReference>
<dbReference type="InterPro" id="IPR013154">
    <property type="entry name" value="ADH-like_N"/>
</dbReference>
<evidence type="ECO:0000259" key="1">
    <source>
        <dbReference type="SMART" id="SM00829"/>
    </source>
</evidence>
<feature type="domain" description="Enoyl reductase (ER)" evidence="1">
    <location>
        <begin position="19"/>
        <end position="353"/>
    </location>
</feature>
<dbReference type="InterPro" id="IPR020843">
    <property type="entry name" value="ER"/>
</dbReference>
<dbReference type="SUPFAM" id="SSF50129">
    <property type="entry name" value="GroES-like"/>
    <property type="match status" value="1"/>
</dbReference>
<name>A0A7H8QYY6_TALRU</name>
<dbReference type="Gene3D" id="3.40.50.720">
    <property type="entry name" value="NAD(P)-binding Rossmann-like Domain"/>
    <property type="match status" value="1"/>
</dbReference>
<dbReference type="Gene3D" id="3.90.180.10">
    <property type="entry name" value="Medium-chain alcohol dehydrogenases, catalytic domain"/>
    <property type="match status" value="1"/>
</dbReference>
<dbReference type="Pfam" id="PF00107">
    <property type="entry name" value="ADH_zinc_N"/>
    <property type="match status" value="1"/>
</dbReference>
<sequence length="356" mass="37810">MAQPIPKTSKQWSVVHQNGFDGLHYSEQPIPELGDSQVLVKSMSVSCSTKPINYRDIIIPRGEYPWSVKQDVVPGSDGAGIVLAVGKDVTRFQAGDKVVTMLNQLHLSGPVTSQSTKQGLGGSVDGTLRSIGAFNEQGLVAMPENLSYVEAATLTCAGLTAWNALFGLPSKQVTAGQWVLTQGTGGVSIFALQFAKAVGAKVIATTSSREKVKFLENLGADHVLNYKENPDWGSLAKTLAGGEGVDLVVEVAGPTTMAQSVASVKLDGTISVIGFVGGEGKNVPSLLDTWLSLFTARGLWVGSRAQMEDMCRAITANPAKLRPVVDSKIFTLDQVREAYEYLASGRNLGKVCIKID</sequence>
<dbReference type="GeneID" id="55993299"/>
<dbReference type="InterPro" id="IPR052711">
    <property type="entry name" value="Zinc_ADH-like"/>
</dbReference>
<dbReference type="RefSeq" id="XP_035344853.1">
    <property type="nucleotide sequence ID" value="XM_035488960.1"/>
</dbReference>
<dbReference type="KEGG" id="trg:TRUGW13939_05802"/>
<dbReference type="SUPFAM" id="SSF51735">
    <property type="entry name" value="NAD(P)-binding Rossmann-fold domains"/>
    <property type="match status" value="1"/>
</dbReference>
<evidence type="ECO:0000313" key="2">
    <source>
        <dbReference type="EMBL" id="QKX58675.1"/>
    </source>
</evidence>
<dbReference type="Pfam" id="PF08240">
    <property type="entry name" value="ADH_N"/>
    <property type="match status" value="1"/>
</dbReference>
<dbReference type="SMART" id="SM00829">
    <property type="entry name" value="PKS_ER"/>
    <property type="match status" value="1"/>
</dbReference>
<evidence type="ECO:0000313" key="3">
    <source>
        <dbReference type="Proteomes" id="UP000509510"/>
    </source>
</evidence>
<dbReference type="PANTHER" id="PTHR45033">
    <property type="match status" value="1"/>
</dbReference>
<dbReference type="Proteomes" id="UP000509510">
    <property type="component" value="Chromosome III"/>
</dbReference>
<dbReference type="OrthoDB" id="9930022at2759"/>
<proteinExistence type="predicted"/>
<protein>
    <recommendedName>
        <fullName evidence="1">Enoyl reductase (ER) domain-containing protein</fullName>
    </recommendedName>
</protein>
<reference evidence="3" key="1">
    <citation type="submission" date="2020-06" db="EMBL/GenBank/DDBJ databases">
        <title>A chromosome-scale genome assembly of Talaromyces rugulosus W13939.</title>
        <authorList>
            <person name="Wang B."/>
            <person name="Guo L."/>
            <person name="Ye K."/>
            <person name="Wang L."/>
        </authorList>
    </citation>
    <scope>NUCLEOTIDE SEQUENCE [LARGE SCALE GENOMIC DNA]</scope>
    <source>
        <strain evidence="3">W13939</strain>
    </source>
</reference>
<accession>A0A7H8QYY6</accession>
<dbReference type="EMBL" id="CP055900">
    <property type="protein sequence ID" value="QKX58675.1"/>
    <property type="molecule type" value="Genomic_DNA"/>
</dbReference>
<dbReference type="AlphaFoldDB" id="A0A7H8QYY6"/>
<dbReference type="CDD" id="cd08276">
    <property type="entry name" value="MDR7"/>
    <property type="match status" value="1"/>
</dbReference>
<organism evidence="2 3">
    <name type="scientific">Talaromyces rugulosus</name>
    <name type="common">Penicillium rugulosum</name>
    <dbReference type="NCBI Taxonomy" id="121627"/>
    <lineage>
        <taxon>Eukaryota</taxon>
        <taxon>Fungi</taxon>
        <taxon>Dikarya</taxon>
        <taxon>Ascomycota</taxon>
        <taxon>Pezizomycotina</taxon>
        <taxon>Eurotiomycetes</taxon>
        <taxon>Eurotiomycetidae</taxon>
        <taxon>Eurotiales</taxon>
        <taxon>Trichocomaceae</taxon>
        <taxon>Talaromyces</taxon>
        <taxon>Talaromyces sect. Islandici</taxon>
    </lineage>
</organism>